<evidence type="ECO:0000313" key="8">
    <source>
        <dbReference type="Proteomes" id="UP000008183"/>
    </source>
</evidence>
<evidence type="ECO:0000256" key="1">
    <source>
        <dbReference type="ARBA" id="ARBA00004141"/>
    </source>
</evidence>
<dbReference type="OrthoDB" id="9797472at2"/>
<evidence type="ECO:0000256" key="3">
    <source>
        <dbReference type="ARBA" id="ARBA00022989"/>
    </source>
</evidence>
<dbReference type="InterPro" id="IPR000515">
    <property type="entry name" value="MetI-like"/>
</dbReference>
<gene>
    <name evidence="7" type="ordered locus">TM_0302</name>
</gene>
<proteinExistence type="inferred from homology"/>
<dbReference type="EMBL" id="AE000512">
    <property type="protein sequence ID" value="AAD35390.1"/>
    <property type="molecule type" value="Genomic_DNA"/>
</dbReference>
<dbReference type="GO" id="GO:0055085">
    <property type="term" value="P:transmembrane transport"/>
    <property type="evidence" value="ECO:0007669"/>
    <property type="project" value="InterPro"/>
</dbReference>
<dbReference type="Proteomes" id="UP000008183">
    <property type="component" value="Chromosome"/>
</dbReference>
<evidence type="ECO:0000313" key="7">
    <source>
        <dbReference type="EMBL" id="AAD35390.1"/>
    </source>
</evidence>
<comment type="similarity">
    <text evidence="5">Belongs to the binding-protein-dependent transport system permease family.</text>
</comment>
<name>Q9WYD8_THEMA</name>
<dbReference type="EnsemblBacteria" id="AAD35390">
    <property type="protein sequence ID" value="AAD35390"/>
    <property type="gene ID" value="TM_0302"/>
</dbReference>
<reference evidence="7 8" key="1">
    <citation type="journal article" date="1999" name="Nature">
        <title>Evidence for lateral gene transfer between Archaea and Bacteria from genome sequence of Thermotoga maritima.</title>
        <authorList>
            <person name="Nelson K.E."/>
            <person name="Clayton R.A."/>
            <person name="Gill S.R."/>
            <person name="Gwinn M.L."/>
            <person name="Dodson R.J."/>
            <person name="Haft D.H."/>
            <person name="Hickey E.K."/>
            <person name="Peterson J.D."/>
            <person name="Nelson W.C."/>
            <person name="Ketchum K.A."/>
            <person name="McDonald L."/>
            <person name="Utterback T.R."/>
            <person name="Malek J.A."/>
            <person name="Linher K.D."/>
            <person name="Garrett M.M."/>
            <person name="Stewart A.M."/>
            <person name="Cotton M.D."/>
            <person name="Pratt M.S."/>
            <person name="Phillips C.A."/>
            <person name="Richardson D."/>
            <person name="Heidelberg J."/>
            <person name="Sutton G.G."/>
            <person name="Fleischmann R.D."/>
            <person name="White O."/>
            <person name="Salzberg S.L."/>
            <person name="Smith H.O."/>
            <person name="Venter J.C."/>
            <person name="Fraser C.M."/>
        </authorList>
    </citation>
    <scope>NUCLEOTIDE SEQUENCE [LARGE SCALE GENOMIC DNA]</scope>
    <source>
        <strain evidence="8">ATCC 43589 / DSM 3109 / JCM 10099 / NBRC 100826 / MSB8</strain>
    </source>
</reference>
<dbReference type="CDD" id="cd06261">
    <property type="entry name" value="TM_PBP2"/>
    <property type="match status" value="1"/>
</dbReference>
<dbReference type="GO" id="GO:0005886">
    <property type="term" value="C:plasma membrane"/>
    <property type="evidence" value="ECO:0007669"/>
    <property type="project" value="UniProtKB-SubCell"/>
</dbReference>
<accession>Q9WYD8</accession>
<dbReference type="Pfam" id="PF00528">
    <property type="entry name" value="BPD_transp_1"/>
    <property type="match status" value="1"/>
</dbReference>
<feature type="transmembrane region" description="Helical" evidence="5">
    <location>
        <begin position="20"/>
        <end position="39"/>
    </location>
</feature>
<organism evidence="7 8">
    <name type="scientific">Thermotoga maritima (strain ATCC 43589 / DSM 3109 / JCM 10099 / NBRC 100826 / MSB8)</name>
    <dbReference type="NCBI Taxonomy" id="243274"/>
    <lineage>
        <taxon>Bacteria</taxon>
        <taxon>Thermotogati</taxon>
        <taxon>Thermotogota</taxon>
        <taxon>Thermotogae</taxon>
        <taxon>Thermotogales</taxon>
        <taxon>Thermotogaceae</taxon>
        <taxon>Thermotoga</taxon>
    </lineage>
</organism>
<comment type="subcellular location">
    <subcellularLocation>
        <location evidence="5">Cell membrane</location>
        <topology evidence="5">Multi-pass membrane protein</topology>
    </subcellularLocation>
    <subcellularLocation>
        <location evidence="1">Membrane</location>
        <topology evidence="1">Multi-pass membrane protein</topology>
    </subcellularLocation>
</comment>
<dbReference type="PROSITE" id="PS50928">
    <property type="entry name" value="ABC_TM1"/>
    <property type="match status" value="1"/>
</dbReference>
<dbReference type="PANTHER" id="PTHR42729:SF1">
    <property type="entry name" value="OLIGO_DIPEPTIDE TRANSPORT, PERMEASE PROTEIN (DPPC-2)"/>
    <property type="match status" value="1"/>
</dbReference>
<feature type="transmembrane region" description="Helical" evidence="5">
    <location>
        <begin position="202"/>
        <end position="222"/>
    </location>
</feature>
<keyword evidence="3 5" id="KW-1133">Transmembrane helix</keyword>
<evidence type="ECO:0000256" key="2">
    <source>
        <dbReference type="ARBA" id="ARBA00022692"/>
    </source>
</evidence>
<dbReference type="KEGG" id="tmm:Tmari_0300"/>
<evidence type="ECO:0000256" key="4">
    <source>
        <dbReference type="ARBA" id="ARBA00023136"/>
    </source>
</evidence>
<feature type="domain" description="ABC transmembrane type-1" evidence="6">
    <location>
        <begin position="76"/>
        <end position="270"/>
    </location>
</feature>
<dbReference type="Gene3D" id="1.10.3720.10">
    <property type="entry name" value="MetI-like"/>
    <property type="match status" value="1"/>
</dbReference>
<evidence type="ECO:0000256" key="5">
    <source>
        <dbReference type="RuleBase" id="RU363032"/>
    </source>
</evidence>
<dbReference type="RefSeq" id="WP_004083025.1">
    <property type="nucleotide sequence ID" value="NC_000853.1"/>
</dbReference>
<accession>G4FHL6</accession>
<dbReference type="TCDB" id="3.A.1.5.30">
    <property type="family name" value="the atp-binding cassette (abc) superfamily"/>
</dbReference>
<keyword evidence="5" id="KW-0813">Transport</keyword>
<feature type="transmembrane region" description="Helical" evidence="5">
    <location>
        <begin position="138"/>
        <end position="157"/>
    </location>
</feature>
<dbReference type="AlphaFoldDB" id="Q9WYD8"/>
<dbReference type="PaxDb" id="243274-THEMA_03215"/>
<evidence type="ECO:0000259" key="6">
    <source>
        <dbReference type="PROSITE" id="PS50928"/>
    </source>
</evidence>
<dbReference type="KEGG" id="tma:TM0302"/>
<feature type="transmembrane region" description="Helical" evidence="5">
    <location>
        <begin position="80"/>
        <end position="104"/>
    </location>
</feature>
<protein>
    <submittedName>
        <fullName evidence="7">Oligopeptide ABC transporter, permease protein</fullName>
    </submittedName>
</protein>
<dbReference type="KEGG" id="tmw:THMA_0309"/>
<keyword evidence="2 5" id="KW-0812">Transmembrane</keyword>
<feature type="transmembrane region" description="Helical" evidence="5">
    <location>
        <begin position="256"/>
        <end position="276"/>
    </location>
</feature>
<keyword evidence="8" id="KW-1185">Reference proteome</keyword>
<keyword evidence="4 5" id="KW-0472">Membrane</keyword>
<sequence length="289" mass="32657">MKRILRLFFDMWEDLRFKYAVTVLTALVLLSILSIFSPYDPYKWYVLPTNQPPSLEHILGTDGKGQDIFWLLTFSLKNSLILATIAAVFSRIIAITIGMLSGYLGGTTDRILMALTDTFMVMPVFPLLLLLSSLIKNYLSLPILGLIIGVFGWAGDARVIRSMILSLREREFVVTSKFSGMRTFEVVFGDFVPYLIPVISGGFIGSMMGAIGFEIVLAILGFTRVEIPTLGSMFHWMINFQAMLLGYWWWVLTPIVTAVFLFTALYTLSLSINEYLDPRTRMQRIGAVK</sequence>
<feature type="transmembrane region" description="Helical" evidence="5">
    <location>
        <begin position="111"/>
        <end position="132"/>
    </location>
</feature>
<dbReference type="PANTHER" id="PTHR42729">
    <property type="entry name" value="OLIGO/DIPEPTIDE TRANSPORT, PERMEASE PROTEIN (DPPC-2)"/>
    <property type="match status" value="1"/>
</dbReference>
<dbReference type="InParanoid" id="Q9WYD8"/>
<dbReference type="PATRIC" id="fig|243274.17.peg.299"/>
<dbReference type="SUPFAM" id="SSF161098">
    <property type="entry name" value="MetI-like"/>
    <property type="match status" value="1"/>
</dbReference>
<dbReference type="InterPro" id="IPR035906">
    <property type="entry name" value="MetI-like_sf"/>
</dbReference>
<dbReference type="PIR" id="C72393">
    <property type="entry name" value="C72393"/>
</dbReference>